<protein>
    <recommendedName>
        <fullName evidence="2">DDE-1 domain-containing protein</fullName>
    </recommendedName>
</protein>
<accession>A0AAE0GD67</accession>
<organism evidence="3 4">
    <name type="scientific">Cymbomonas tetramitiformis</name>
    <dbReference type="NCBI Taxonomy" id="36881"/>
    <lineage>
        <taxon>Eukaryota</taxon>
        <taxon>Viridiplantae</taxon>
        <taxon>Chlorophyta</taxon>
        <taxon>Pyramimonadophyceae</taxon>
        <taxon>Pyramimonadales</taxon>
        <taxon>Pyramimonadaceae</taxon>
        <taxon>Cymbomonas</taxon>
    </lineage>
</organism>
<proteinExistence type="predicted"/>
<gene>
    <name evidence="3" type="ORF">CYMTET_16544</name>
</gene>
<sequence>MHPAEWKAAKPTPIARALVSDESWVHVGFDVEFSDLEEDWVLVHFEFSFTTELAFSSPVGDDSINLGVIGQTVGPAGTKRPRFNASTGRRGAKTRRSYSNVKKVKAIEVADKIREETPGLANVFDLAGQELGIPADNIWRWSRPESRERLYLAASTDLVKHLKRRKRTTSGLFPEMEKRLYAEFKARRDRGQRCGPLWLSMRARKLAKAVRAEMAAKVQEASVNAEDMRVRLGEDAPEEGVSTGEETLEEVPEDLETLDKRLLSFRARKDWRRRFCKRFHIARRRRTNNKGKSKGDRAAAILKWHRDFFTLLTRRRPNSNTIDEKWGRFLPTQRVNVDQSPLGFISGLQDTYTEKGSKEVWINTPSGSSLEKRQCTLQVCYAADARGGVQCRLALIFRGLGQRITALEKESWDDRVDVYFQPNAWADREFCLNWLGRTYGPWAEAIEGEKILLMDNLDGQVHLPFRTECKEKWNTLAWYFSPNCTDLLQPVDRHFAQYLKTLIAAALEQWLENENNLAKWESGQFTASERRILLTHWCGQAWEKVSKMHDFAEKSFKGSGCLLTVDMSELEAVAPQNVPGYSKLLAAELRKVRESETANQGEVQTQEVPEPVLPSVEDEKSSSSDGGENGLDTDNEADVISGSDEEEATAPFFVPAGMRVMGTMPALDKKLVKTAVLFKWVARGWQLGRVKEAAKE</sequence>
<feature type="region of interest" description="Disordered" evidence="1">
    <location>
        <begin position="595"/>
        <end position="637"/>
    </location>
</feature>
<name>A0AAE0GD67_9CHLO</name>
<keyword evidence="4" id="KW-1185">Reference proteome</keyword>
<dbReference type="InterPro" id="IPR050863">
    <property type="entry name" value="CenT-Element_Derived"/>
</dbReference>
<dbReference type="PANTHER" id="PTHR19303">
    <property type="entry name" value="TRANSPOSON"/>
    <property type="match status" value="1"/>
</dbReference>
<feature type="domain" description="DDE-1" evidence="2">
    <location>
        <begin position="375"/>
        <end position="547"/>
    </location>
</feature>
<dbReference type="InterPro" id="IPR004875">
    <property type="entry name" value="DDE_SF_endonuclease_dom"/>
</dbReference>
<comment type="caution">
    <text evidence="3">The sequence shown here is derived from an EMBL/GenBank/DDBJ whole genome shotgun (WGS) entry which is preliminary data.</text>
</comment>
<reference evidence="3 4" key="1">
    <citation type="journal article" date="2015" name="Genome Biol. Evol.">
        <title>Comparative Genomics of a Bacterivorous Green Alga Reveals Evolutionary Causalities and Consequences of Phago-Mixotrophic Mode of Nutrition.</title>
        <authorList>
            <person name="Burns J.A."/>
            <person name="Paasch A."/>
            <person name="Narechania A."/>
            <person name="Kim E."/>
        </authorList>
    </citation>
    <scope>NUCLEOTIDE SEQUENCE [LARGE SCALE GENOMIC DNA]</scope>
    <source>
        <strain evidence="3 4">PLY_AMNH</strain>
    </source>
</reference>
<dbReference type="EMBL" id="LGRX02007296">
    <property type="protein sequence ID" value="KAK3275316.1"/>
    <property type="molecule type" value="Genomic_DNA"/>
</dbReference>
<evidence type="ECO:0000313" key="4">
    <source>
        <dbReference type="Proteomes" id="UP001190700"/>
    </source>
</evidence>
<dbReference type="PANTHER" id="PTHR19303:SF73">
    <property type="entry name" value="PROTEIN PDC2"/>
    <property type="match status" value="1"/>
</dbReference>
<evidence type="ECO:0000256" key="1">
    <source>
        <dbReference type="SAM" id="MobiDB-lite"/>
    </source>
</evidence>
<dbReference type="AlphaFoldDB" id="A0AAE0GD67"/>
<dbReference type="Pfam" id="PF03184">
    <property type="entry name" value="DDE_1"/>
    <property type="match status" value="1"/>
</dbReference>
<dbReference type="Proteomes" id="UP001190700">
    <property type="component" value="Unassembled WGS sequence"/>
</dbReference>
<evidence type="ECO:0000259" key="2">
    <source>
        <dbReference type="Pfam" id="PF03184"/>
    </source>
</evidence>
<feature type="compositionally biased region" description="Polar residues" evidence="1">
    <location>
        <begin position="597"/>
        <end position="607"/>
    </location>
</feature>
<evidence type="ECO:0000313" key="3">
    <source>
        <dbReference type="EMBL" id="KAK3275316.1"/>
    </source>
</evidence>
<dbReference type="GO" id="GO:0005634">
    <property type="term" value="C:nucleus"/>
    <property type="evidence" value="ECO:0007669"/>
    <property type="project" value="TreeGrafter"/>
</dbReference>
<dbReference type="GO" id="GO:0003677">
    <property type="term" value="F:DNA binding"/>
    <property type="evidence" value="ECO:0007669"/>
    <property type="project" value="TreeGrafter"/>
</dbReference>